<evidence type="ECO:0000313" key="1">
    <source>
        <dbReference type="EMBL" id="SNX44249.1"/>
    </source>
</evidence>
<proteinExistence type="predicted"/>
<dbReference type="RefSeq" id="WP_097078490.1">
    <property type="nucleotide sequence ID" value="NZ_BAABHT010000003.1"/>
</dbReference>
<keyword evidence="2" id="KW-1185">Reference proteome</keyword>
<accession>A0A240E7Q8</accession>
<dbReference type="AlphaFoldDB" id="A0A240E7Q8"/>
<protein>
    <submittedName>
        <fullName evidence="1">Uncharacterized protein</fullName>
    </submittedName>
</protein>
<dbReference type="OrthoDB" id="6504848at2"/>
<evidence type="ECO:0000313" key="2">
    <source>
        <dbReference type="Proteomes" id="UP000219042"/>
    </source>
</evidence>
<dbReference type="Proteomes" id="UP000219042">
    <property type="component" value="Unassembled WGS sequence"/>
</dbReference>
<dbReference type="EMBL" id="OANT01000002">
    <property type="protein sequence ID" value="SNX44249.1"/>
    <property type="molecule type" value="Genomic_DNA"/>
</dbReference>
<name>A0A240E7Q8_9GAMM</name>
<sequence>MSDFIKYLTNPNYIGAYNASKEGNKDAAEKGIVYIEDDSDQVFWEKFINSYFPNKYNVQASIADRPGERGKRALEKLYTDANIKALCAVDADYDLICPDSNIPYSQDVINNKFVIHTFGFSRESALLDKHHLNNFFKSIKYTIEHNIDIDSFIKKLSILTFKGLVHFSHELNSGNKLGLIADEFHNCFNILDKQIVKDDLTLDESLMQIIDSNLNNYFSQLVFSENDLNESKKYLFDLDINESNSYRFISGHTMYNLVKKIHNQLLDTLFSMELIKIKSEYEGQAINDRIKQFKNTFKMQSAIETFCQCYPIQTDDEIHSRISKLVSEIAS</sequence>
<reference evidence="2" key="1">
    <citation type="submission" date="2016-09" db="EMBL/GenBank/DDBJ databases">
        <authorList>
            <person name="Varghese N."/>
            <person name="Submissions S."/>
        </authorList>
    </citation>
    <scope>NUCLEOTIDE SEQUENCE [LARGE SCALE GENOMIC DNA]</scope>
    <source>
        <strain evidence="2">ANC 4466</strain>
    </source>
</reference>
<gene>
    <name evidence="1" type="ORF">SAMN05421731_102410</name>
</gene>
<organism evidence="1 2">
    <name type="scientific">Acinetobacter puyangensis</name>
    <dbReference type="NCBI Taxonomy" id="1096779"/>
    <lineage>
        <taxon>Bacteria</taxon>
        <taxon>Pseudomonadati</taxon>
        <taxon>Pseudomonadota</taxon>
        <taxon>Gammaproteobacteria</taxon>
        <taxon>Moraxellales</taxon>
        <taxon>Moraxellaceae</taxon>
        <taxon>Acinetobacter</taxon>
    </lineage>
</organism>